<gene>
    <name evidence="3" type="ORF">AN1_LOCUS25269</name>
    <name evidence="2" type="ORF">C24_LOCUS25101</name>
</gene>
<evidence type="ECO:0008006" key="6">
    <source>
        <dbReference type="Google" id="ProtNLM"/>
    </source>
</evidence>
<feature type="transmembrane region" description="Helical" evidence="1">
    <location>
        <begin position="65"/>
        <end position="80"/>
    </location>
</feature>
<evidence type="ECO:0000256" key="1">
    <source>
        <dbReference type="SAM" id="Phobius"/>
    </source>
</evidence>
<dbReference type="PANTHER" id="PTHR34656">
    <property type="entry name" value="PYRROLINE-5-CARBOXYLATE REDUCTASE"/>
    <property type="match status" value="1"/>
</dbReference>
<dbReference type="PANTHER" id="PTHR34656:SF2">
    <property type="entry name" value="TRANSMEMBRANE PROTEIN"/>
    <property type="match status" value="1"/>
</dbReference>
<evidence type="ECO:0000313" key="3">
    <source>
        <dbReference type="EMBL" id="VYS69884.1"/>
    </source>
</evidence>
<accession>A0A5S9YCZ9</accession>
<dbReference type="EMBL" id="CACRSJ010000110">
    <property type="protein sequence ID" value="VYS69884.1"/>
    <property type="molecule type" value="Genomic_DNA"/>
</dbReference>
<feature type="transmembrane region" description="Helical" evidence="1">
    <location>
        <begin position="40"/>
        <end position="59"/>
    </location>
</feature>
<accession>A0A654GA56</accession>
<name>A0A654GA56_ARATH</name>
<keyword evidence="1" id="KW-0812">Transmembrane</keyword>
<protein>
    <recommendedName>
        <fullName evidence="6">Transmembrane protein</fullName>
    </recommendedName>
</protein>
<dbReference type="Proteomes" id="UP000426265">
    <property type="component" value="Unassembled WGS sequence"/>
</dbReference>
<feature type="transmembrane region" description="Helical" evidence="1">
    <location>
        <begin position="12"/>
        <end position="28"/>
    </location>
</feature>
<dbReference type="OrthoDB" id="1105491at2759"/>
<reference evidence="3 4" key="1">
    <citation type="submission" date="2019-11" db="EMBL/GenBank/DDBJ databases">
        <authorList>
            <person name="Jiao W.-B."/>
            <person name="Schneeberger K."/>
        </authorList>
    </citation>
    <scope>NUCLEOTIDE SEQUENCE [LARGE SCALE GENOMIC DNA]</scope>
    <source>
        <strain evidence="4">cv. An-1</strain>
        <strain evidence="5">cv. C24</strain>
    </source>
</reference>
<keyword evidence="1" id="KW-0472">Membrane</keyword>
<evidence type="ECO:0000313" key="2">
    <source>
        <dbReference type="EMBL" id="CAA0408833.1"/>
    </source>
</evidence>
<dbReference type="ExpressionAtlas" id="A0A654GA56">
    <property type="expression patterns" value="baseline and differential"/>
</dbReference>
<evidence type="ECO:0000313" key="5">
    <source>
        <dbReference type="Proteomes" id="UP000434276"/>
    </source>
</evidence>
<dbReference type="Proteomes" id="UP000434276">
    <property type="component" value="Unassembled WGS sequence"/>
</dbReference>
<evidence type="ECO:0000313" key="4">
    <source>
        <dbReference type="Proteomes" id="UP000426265"/>
    </source>
</evidence>
<proteinExistence type="predicted"/>
<organism evidence="3 4">
    <name type="scientific">Arabidopsis thaliana</name>
    <name type="common">Mouse-ear cress</name>
    <dbReference type="NCBI Taxonomy" id="3702"/>
    <lineage>
        <taxon>Eukaryota</taxon>
        <taxon>Viridiplantae</taxon>
        <taxon>Streptophyta</taxon>
        <taxon>Embryophyta</taxon>
        <taxon>Tracheophyta</taxon>
        <taxon>Spermatophyta</taxon>
        <taxon>Magnoliopsida</taxon>
        <taxon>eudicotyledons</taxon>
        <taxon>Gunneridae</taxon>
        <taxon>Pentapetalae</taxon>
        <taxon>rosids</taxon>
        <taxon>malvids</taxon>
        <taxon>Brassicales</taxon>
        <taxon>Brassicaceae</taxon>
        <taxon>Camelineae</taxon>
        <taxon>Arabidopsis</taxon>
    </lineage>
</organism>
<keyword evidence="1" id="KW-1133">Transmembrane helix</keyword>
<sequence length="157" mass="17403">MDLCKSRATTTITLSCLIFFVSSFYTISTAKSVTNPLYQLLLFIGFFLAAALSLVLLVAAARATMVAWITVLVLLAFSGTRRRVLARRGKTITADVAMSLFRVLIREANPRDDDDASFLTSWIDSAIKRKTRVSLNLVDVTMDDAEFVSLPYAVMHL</sequence>
<dbReference type="AlphaFoldDB" id="A0A654GA56"/>
<dbReference type="EMBL" id="CACSHJ010000096">
    <property type="protein sequence ID" value="CAA0408833.1"/>
    <property type="molecule type" value="Genomic_DNA"/>
</dbReference>